<sequence length="180" mass="21075">MCLSMVARASSVEEPRLKPTDVVCRLRLSSFWRVSPRLGLRREVVYGLGSEPFVAAYLSPFWSWRSTFALVTVSLAKKLFDSPPVFFYGCFFIDPIWFRLCRSASLVLRDCPCRDFLIRWVIRLRRVSCFHVFEHVIPALEPSAWSLCVLVDVLFRLVRRMVLRSFLRLNNCSVLVMREF</sequence>
<keyword evidence="2" id="KW-1185">Reference proteome</keyword>
<protein>
    <submittedName>
        <fullName evidence="1">Uncharacterized protein</fullName>
    </submittedName>
</protein>
<evidence type="ECO:0000313" key="1">
    <source>
        <dbReference type="EMBL" id="KAG2238730.1"/>
    </source>
</evidence>
<name>A0A8X7NTG1_BRACI</name>
<dbReference type="AlphaFoldDB" id="A0A8X7NTG1"/>
<proteinExistence type="predicted"/>
<accession>A0A8X7NTG1</accession>
<comment type="caution">
    <text evidence="1">The sequence shown here is derived from an EMBL/GenBank/DDBJ whole genome shotgun (WGS) entry which is preliminary data.</text>
</comment>
<gene>
    <name evidence="1" type="ORF">Bca52824_092032</name>
</gene>
<dbReference type="EMBL" id="JAAMPC010001612">
    <property type="protein sequence ID" value="KAG2238730.1"/>
    <property type="molecule type" value="Genomic_DNA"/>
</dbReference>
<dbReference type="Proteomes" id="UP000886595">
    <property type="component" value="Unassembled WGS sequence"/>
</dbReference>
<organism evidence="1 2">
    <name type="scientific">Brassica carinata</name>
    <name type="common">Ethiopian mustard</name>
    <name type="synonym">Abyssinian cabbage</name>
    <dbReference type="NCBI Taxonomy" id="52824"/>
    <lineage>
        <taxon>Eukaryota</taxon>
        <taxon>Viridiplantae</taxon>
        <taxon>Streptophyta</taxon>
        <taxon>Embryophyta</taxon>
        <taxon>Tracheophyta</taxon>
        <taxon>Spermatophyta</taxon>
        <taxon>Magnoliopsida</taxon>
        <taxon>eudicotyledons</taxon>
        <taxon>Gunneridae</taxon>
        <taxon>Pentapetalae</taxon>
        <taxon>rosids</taxon>
        <taxon>malvids</taxon>
        <taxon>Brassicales</taxon>
        <taxon>Brassicaceae</taxon>
        <taxon>Brassiceae</taxon>
        <taxon>Brassica</taxon>
    </lineage>
</organism>
<reference evidence="1 2" key="1">
    <citation type="submission" date="2020-02" db="EMBL/GenBank/DDBJ databases">
        <authorList>
            <person name="Ma Q."/>
            <person name="Huang Y."/>
            <person name="Song X."/>
            <person name="Pei D."/>
        </authorList>
    </citation>
    <scope>NUCLEOTIDE SEQUENCE [LARGE SCALE GENOMIC DNA]</scope>
    <source>
        <strain evidence="1">Sxm20200214</strain>
        <tissue evidence="1">Leaf</tissue>
    </source>
</reference>
<evidence type="ECO:0000313" key="2">
    <source>
        <dbReference type="Proteomes" id="UP000886595"/>
    </source>
</evidence>